<dbReference type="SUPFAM" id="SSF54665">
    <property type="entry name" value="CO dehydrogenase molybdoprotein N-domain-like"/>
    <property type="match status" value="1"/>
</dbReference>
<dbReference type="Pfam" id="PF02738">
    <property type="entry name" value="MoCoBD_1"/>
    <property type="match status" value="1"/>
</dbReference>
<dbReference type="InterPro" id="IPR052516">
    <property type="entry name" value="N-heterocyclic_Hydroxylase"/>
</dbReference>
<organism evidence="2 3">
    <name type="scientific">Henriciella mobilis</name>
    <dbReference type="NCBI Taxonomy" id="2305467"/>
    <lineage>
        <taxon>Bacteria</taxon>
        <taxon>Pseudomonadati</taxon>
        <taxon>Pseudomonadota</taxon>
        <taxon>Alphaproteobacteria</taxon>
        <taxon>Hyphomonadales</taxon>
        <taxon>Hyphomonadaceae</taxon>
        <taxon>Henriciella</taxon>
    </lineage>
</organism>
<dbReference type="InterPro" id="IPR008274">
    <property type="entry name" value="AldOxase/xan_DH_MoCoBD1"/>
</dbReference>
<dbReference type="InterPro" id="IPR000674">
    <property type="entry name" value="Ald_Oxase/Xan_DH_a/b"/>
</dbReference>
<sequence length="766" mass="81038">MTRLKDPRAPKSPAMSRRGFLVSTVGTTVAFSFLAACSPGSGEAESDGEATSAPDVTYEPIKWFTIDSAGIVTINIIRAEMGQHVGTALARILADELEADWADVRINHVDSDPKWGLMVTGGSWSVWQTFPLYSQAGAAGRQALIEAGAAKMGVAPGDCTARAGEVICGDQKVSYGDLVAGGIEKTFTEEEIGSIAIKPASERRLIGEPVQARDIAGKVDGTAMFGIDAKVDGMVYARPVMPPTRHGSKVNSVDDSAATEIKGYRQAIAIDDPSGTTSGWVLAIADTYPAAIKAADAIKVDWTPGPGADVSEEDILDRARTLISDDSAGSILDTGDVETAAAFEAAAQTVDQTYTCNTVLHMQLEPVNALAVMNGDTMEIHTGNQWQSLVLPWLSQALDMPEEKIVLKTYRLGGGFGRRLNGDYAVPAAIAAKQLGKPVKMVLTREDDSLLDSPRSPAVQRVRLAADGEGKVTGMEQHVAAGWPTKAMAPFFMPNGVNGAPFDPFAINGANHWYAVGPHRVRAIENTLANETFRPGWLRSVGPGFTNWALESFMDEAAHALGKDPVEFRLSLLTGEGRNAGSAPNSVGGARRQHEVVRRAAEKAGWGSELPADTGLGIATSFGQERDMPTWVACVARVKVDRESGQVTAEKLTLVADAGTVVDPDGAMAQMEGASLWGLSMALHEGTAFEKGRVKDVNLNTYSPLRFGQAPELDISFVDSTEVPVGLGEPATTVVAPAIANAIYDAVGVRLRHIPIRADAVKAALG</sequence>
<dbReference type="Proteomes" id="UP000266385">
    <property type="component" value="Unassembled WGS sequence"/>
</dbReference>
<name>A0A399R6B0_9PROT</name>
<feature type="domain" description="Aldehyde oxidase/xanthine dehydrogenase a/b hammerhead" evidence="1">
    <location>
        <begin position="220"/>
        <end position="306"/>
    </location>
</feature>
<proteinExistence type="predicted"/>
<reference evidence="2 3" key="1">
    <citation type="submission" date="2018-08" db="EMBL/GenBank/DDBJ databases">
        <title>Henriciella mobilis sp. nov., isolated from seawater.</title>
        <authorList>
            <person name="Cheng H."/>
            <person name="Wu Y.-H."/>
            <person name="Xu X.-W."/>
            <person name="Guo L.-L."/>
        </authorList>
    </citation>
    <scope>NUCLEOTIDE SEQUENCE [LARGE SCALE GENOMIC DNA]</scope>
    <source>
        <strain evidence="2 3">JN25</strain>
    </source>
</reference>
<evidence type="ECO:0000313" key="2">
    <source>
        <dbReference type="EMBL" id="RIJ26930.1"/>
    </source>
</evidence>
<dbReference type="Gene3D" id="3.90.1170.50">
    <property type="entry name" value="Aldehyde oxidase/xanthine dehydrogenase, a/b hammerhead"/>
    <property type="match status" value="2"/>
</dbReference>
<evidence type="ECO:0000313" key="3">
    <source>
        <dbReference type="Proteomes" id="UP000266385"/>
    </source>
</evidence>
<dbReference type="InterPro" id="IPR036856">
    <property type="entry name" value="Ald_Oxase/Xan_DH_a/b_sf"/>
</dbReference>
<dbReference type="PANTHER" id="PTHR47495">
    <property type="entry name" value="ALDEHYDE DEHYDROGENASE"/>
    <property type="match status" value="1"/>
</dbReference>
<dbReference type="PROSITE" id="PS51318">
    <property type="entry name" value="TAT"/>
    <property type="match status" value="1"/>
</dbReference>
<dbReference type="SMART" id="SM01008">
    <property type="entry name" value="Ald_Xan_dh_C"/>
    <property type="match status" value="1"/>
</dbReference>
<dbReference type="EMBL" id="QWFX01000016">
    <property type="protein sequence ID" value="RIJ26930.1"/>
    <property type="molecule type" value="Genomic_DNA"/>
</dbReference>
<dbReference type="GO" id="GO:0016491">
    <property type="term" value="F:oxidoreductase activity"/>
    <property type="evidence" value="ECO:0007669"/>
    <property type="project" value="InterPro"/>
</dbReference>
<accession>A0A399R6B0</accession>
<dbReference type="InterPro" id="IPR046867">
    <property type="entry name" value="AldOxase/xan_DH_MoCoBD2"/>
</dbReference>
<dbReference type="Gene3D" id="3.30.365.10">
    <property type="entry name" value="Aldehyde oxidase/xanthine dehydrogenase, molybdopterin binding domain"/>
    <property type="match status" value="4"/>
</dbReference>
<dbReference type="PIRSF" id="PIRSF036389">
    <property type="entry name" value="IOR_B"/>
    <property type="match status" value="1"/>
</dbReference>
<comment type="caution">
    <text evidence="2">The sequence shown here is derived from an EMBL/GenBank/DDBJ whole genome shotgun (WGS) entry which is preliminary data.</text>
</comment>
<dbReference type="Pfam" id="PF20256">
    <property type="entry name" value="MoCoBD_2"/>
    <property type="match status" value="2"/>
</dbReference>
<evidence type="ECO:0000259" key="1">
    <source>
        <dbReference type="SMART" id="SM01008"/>
    </source>
</evidence>
<dbReference type="RefSeq" id="WP_119377823.1">
    <property type="nucleotide sequence ID" value="NZ_QWFX01000016.1"/>
</dbReference>
<dbReference type="InterPro" id="IPR037165">
    <property type="entry name" value="AldOxase/xan_DH_Mopterin-bd_sf"/>
</dbReference>
<dbReference type="SUPFAM" id="SSF56003">
    <property type="entry name" value="Molybdenum cofactor-binding domain"/>
    <property type="match status" value="2"/>
</dbReference>
<dbReference type="InterPro" id="IPR006311">
    <property type="entry name" value="TAT_signal"/>
</dbReference>
<dbReference type="AlphaFoldDB" id="A0A399R6B0"/>
<dbReference type="OrthoDB" id="9767994at2"/>
<protein>
    <submittedName>
        <fullName evidence="2">Xanthine dehydrogenase family protein molybdopterin-binding subunit</fullName>
    </submittedName>
</protein>
<gene>
    <name evidence="2" type="ORF">D1223_18565</name>
</gene>
<dbReference type="PANTHER" id="PTHR47495:SF2">
    <property type="entry name" value="ALDEHYDE DEHYDROGENASE"/>
    <property type="match status" value="1"/>
</dbReference>
<keyword evidence="3" id="KW-1185">Reference proteome</keyword>
<dbReference type="InterPro" id="IPR012368">
    <property type="entry name" value="OxRdtase_Mopterin-bd_su_IorB"/>
</dbReference>